<evidence type="ECO:0000313" key="1">
    <source>
        <dbReference type="EMBL" id="GAA2633986.1"/>
    </source>
</evidence>
<organism evidence="1 2">
    <name type="scientific">Streptomyces axinellae</name>
    <dbReference type="NCBI Taxonomy" id="552788"/>
    <lineage>
        <taxon>Bacteria</taxon>
        <taxon>Bacillati</taxon>
        <taxon>Actinomycetota</taxon>
        <taxon>Actinomycetes</taxon>
        <taxon>Kitasatosporales</taxon>
        <taxon>Streptomycetaceae</taxon>
        <taxon>Streptomyces</taxon>
    </lineage>
</organism>
<reference evidence="2" key="1">
    <citation type="journal article" date="2019" name="Int. J. Syst. Evol. Microbiol.">
        <title>The Global Catalogue of Microorganisms (GCM) 10K type strain sequencing project: providing services to taxonomists for standard genome sequencing and annotation.</title>
        <authorList>
            <consortium name="The Broad Institute Genomics Platform"/>
            <consortium name="The Broad Institute Genome Sequencing Center for Infectious Disease"/>
            <person name="Wu L."/>
            <person name="Ma J."/>
        </authorList>
    </citation>
    <scope>NUCLEOTIDE SEQUENCE [LARGE SCALE GENOMIC DNA]</scope>
    <source>
        <strain evidence="2">JCM 16373</strain>
    </source>
</reference>
<gene>
    <name evidence="1" type="ORF">GCM10009863_57790</name>
</gene>
<proteinExistence type="predicted"/>
<dbReference type="Proteomes" id="UP001501447">
    <property type="component" value="Unassembled WGS sequence"/>
</dbReference>
<keyword evidence="2" id="KW-1185">Reference proteome</keyword>
<accession>A0ABP6D4W4</accession>
<comment type="caution">
    <text evidence="1">The sequence shown here is derived from an EMBL/GenBank/DDBJ whole genome shotgun (WGS) entry which is preliminary data.</text>
</comment>
<evidence type="ECO:0000313" key="2">
    <source>
        <dbReference type="Proteomes" id="UP001501447"/>
    </source>
</evidence>
<sequence length="185" mass="20596">MRPGAGLGPWQTEARALWQTPERALLRAAPEPARPPTYPWHPALARTGRQVAASAAHRHDRLARRHPHRSELLEPLPVDEVELLRLPPRPLQPLPRHAHHRHRHRRARKCRCLALGEGSLAPATEAISDCGSRSAATDAPGISVARPPLVRKTFKSPVRSPLLQYDARSPWAKIDMDVCLFSGSE</sequence>
<name>A0ABP6D4W4_9ACTN</name>
<dbReference type="EMBL" id="BAAARJ010000023">
    <property type="protein sequence ID" value="GAA2633986.1"/>
    <property type="molecule type" value="Genomic_DNA"/>
</dbReference>
<protein>
    <submittedName>
        <fullName evidence="1">Uncharacterized protein</fullName>
    </submittedName>
</protein>